<dbReference type="EMBL" id="CP047963">
    <property type="protein sequence ID" value="QHQ53625.1"/>
    <property type="molecule type" value="Genomic_DNA"/>
</dbReference>
<keyword evidence="3 5" id="KW-1133">Transmembrane helix</keyword>
<dbReference type="Proteomes" id="UP000463871">
    <property type="component" value="Plasmid pMC64A"/>
</dbReference>
<gene>
    <name evidence="6" type="ORF">GWI30_22540</name>
</gene>
<dbReference type="GO" id="GO:0005886">
    <property type="term" value="C:plasma membrane"/>
    <property type="evidence" value="ECO:0007669"/>
    <property type="project" value="TreeGrafter"/>
</dbReference>
<dbReference type="CDD" id="cd09323">
    <property type="entry name" value="TDT_SLAC1_like"/>
    <property type="match status" value="1"/>
</dbReference>
<sequence length="327" mass="37041">MTLNIDSPESAPALPRIAYFPVSFFSMIMGLSGFTLAWKAAAGIFSSGTDIWIVFAYATSIAMIFVSIFYAIKIWHYPHAVLEEIHHPVRINFFPSFSISLLLLSVVWQQETIVSTYLWMVGTALQIAFTLYVMSSWIHHTHYTLSHANPSWFIPVVGNIIVPITGSQLGYIELSWFCFSIGIVFWLVLLTIIMYRLFFHEPLPARMTPMLFILLAPPSVGFISYTSMVGELDAFARIIYYIALFLSLLLAMNIFRFIKVPFFISSWAYSFPVAALTVATIKMAHLTSSLFFQTISVVLLCMLTGLLLWLVTRTVKAIFAAEFCRPE</sequence>
<dbReference type="InterPro" id="IPR004695">
    <property type="entry name" value="SLAC1/Mae1/Ssu1/TehA"/>
</dbReference>
<proteinExistence type="predicted"/>
<evidence type="ECO:0000256" key="3">
    <source>
        <dbReference type="ARBA" id="ARBA00022989"/>
    </source>
</evidence>
<feature type="transmembrane region" description="Helical" evidence="5">
    <location>
        <begin position="117"/>
        <end position="138"/>
    </location>
</feature>
<reference evidence="6 7" key="1">
    <citation type="submission" date="2020-01" db="EMBL/GenBank/DDBJ databases">
        <title>Complete genome of Aeromonas media MC64.</title>
        <authorList>
            <person name="Cao G."/>
            <person name="Fu J."/>
            <person name="Zhong C."/>
        </authorList>
    </citation>
    <scope>NUCLEOTIDE SEQUENCE [LARGE SCALE GENOMIC DNA]</scope>
    <source>
        <strain evidence="6 7">MC64</strain>
        <plasmid evidence="7">pmc64a</plasmid>
    </source>
</reference>
<evidence type="ECO:0000256" key="5">
    <source>
        <dbReference type="SAM" id="Phobius"/>
    </source>
</evidence>
<keyword evidence="2 5" id="KW-0812">Transmembrane</keyword>
<dbReference type="Pfam" id="PF03595">
    <property type="entry name" value="SLAC1"/>
    <property type="match status" value="1"/>
</dbReference>
<evidence type="ECO:0000256" key="2">
    <source>
        <dbReference type="ARBA" id="ARBA00022692"/>
    </source>
</evidence>
<comment type="subcellular location">
    <subcellularLocation>
        <location evidence="1">Membrane</location>
        <topology evidence="1">Multi-pass membrane protein</topology>
    </subcellularLocation>
</comment>
<accession>A0AAE6VQ44</accession>
<geneLocation type="plasmid" evidence="7">
    <name>pmc64a</name>
</geneLocation>
<dbReference type="PANTHER" id="PTHR37955">
    <property type="entry name" value="TELLURITE RESISTANCE PROTEIN TEHA"/>
    <property type="match status" value="1"/>
</dbReference>
<feature type="transmembrane region" description="Helical" evidence="5">
    <location>
        <begin position="210"/>
        <end position="228"/>
    </location>
</feature>
<feature type="transmembrane region" description="Helical" evidence="5">
    <location>
        <begin position="290"/>
        <end position="311"/>
    </location>
</feature>
<evidence type="ECO:0000256" key="4">
    <source>
        <dbReference type="ARBA" id="ARBA00023136"/>
    </source>
</evidence>
<feature type="transmembrane region" description="Helical" evidence="5">
    <location>
        <begin position="262"/>
        <end position="284"/>
    </location>
</feature>
<keyword evidence="6" id="KW-0614">Plasmid</keyword>
<dbReference type="InterPro" id="IPR038665">
    <property type="entry name" value="Voltage-dep_anion_channel_sf"/>
</dbReference>
<evidence type="ECO:0000256" key="1">
    <source>
        <dbReference type="ARBA" id="ARBA00004141"/>
    </source>
</evidence>
<dbReference type="InterPro" id="IPR052951">
    <property type="entry name" value="Tellurite_res_ion_channel"/>
</dbReference>
<name>A0AAE6VQ44_AERME</name>
<dbReference type="PANTHER" id="PTHR37955:SF1">
    <property type="entry name" value="DEP DOMAIN-CONTAINING PROTEIN"/>
    <property type="match status" value="1"/>
</dbReference>
<dbReference type="AlphaFoldDB" id="A0AAE6VQ44"/>
<feature type="transmembrane region" description="Helical" evidence="5">
    <location>
        <begin position="174"/>
        <end position="198"/>
    </location>
</feature>
<dbReference type="GO" id="GO:0046583">
    <property type="term" value="F:monoatomic cation efflux transmembrane transporter activity"/>
    <property type="evidence" value="ECO:0007669"/>
    <property type="project" value="TreeGrafter"/>
</dbReference>
<protein>
    <submittedName>
        <fullName evidence="6">C4-dicarboxylate ABC transporter</fullName>
    </submittedName>
</protein>
<evidence type="ECO:0000313" key="7">
    <source>
        <dbReference type="Proteomes" id="UP000463871"/>
    </source>
</evidence>
<evidence type="ECO:0000313" key="6">
    <source>
        <dbReference type="EMBL" id="QHQ53625.1"/>
    </source>
</evidence>
<feature type="transmembrane region" description="Helical" evidence="5">
    <location>
        <begin position="17"/>
        <end position="38"/>
    </location>
</feature>
<feature type="transmembrane region" description="Helical" evidence="5">
    <location>
        <begin position="50"/>
        <end position="71"/>
    </location>
</feature>
<dbReference type="Gene3D" id="1.50.10.150">
    <property type="entry name" value="Voltage-dependent anion channel"/>
    <property type="match status" value="1"/>
</dbReference>
<organism evidence="6 7">
    <name type="scientific">Aeromonas media</name>
    <dbReference type="NCBI Taxonomy" id="651"/>
    <lineage>
        <taxon>Bacteria</taxon>
        <taxon>Pseudomonadati</taxon>
        <taxon>Pseudomonadota</taxon>
        <taxon>Gammaproteobacteria</taxon>
        <taxon>Aeromonadales</taxon>
        <taxon>Aeromonadaceae</taxon>
        <taxon>Aeromonas</taxon>
    </lineage>
</organism>
<dbReference type="RefSeq" id="WP_161507953.1">
    <property type="nucleotide sequence ID" value="NZ_CAWPID010000002.1"/>
</dbReference>
<keyword evidence="4 5" id="KW-0472">Membrane</keyword>
<feature type="transmembrane region" description="Helical" evidence="5">
    <location>
        <begin position="234"/>
        <end position="255"/>
    </location>
</feature>